<gene>
    <name evidence="2" type="ORF">M9978_13385</name>
</gene>
<dbReference type="PANTHER" id="PTHR43684:SF4">
    <property type="entry name" value="ENOYL-COA HYDRATASE_ISOMERASE FAMILY PROTEIN (AFU_ORTHOLOGUE AFUA_1G01890)"/>
    <property type="match status" value="1"/>
</dbReference>
<comment type="similarity">
    <text evidence="1">Belongs to the enoyl-CoA hydratase/isomerase family.</text>
</comment>
<keyword evidence="3" id="KW-1185">Reference proteome</keyword>
<dbReference type="InterPro" id="IPR001753">
    <property type="entry name" value="Enoyl-CoA_hydra/iso"/>
</dbReference>
<dbReference type="NCBIfam" id="NF006109">
    <property type="entry name" value="PRK08260.1"/>
    <property type="match status" value="1"/>
</dbReference>
<dbReference type="SUPFAM" id="SSF52096">
    <property type="entry name" value="ClpP/crotonase"/>
    <property type="match status" value="1"/>
</dbReference>
<dbReference type="CDD" id="cd06558">
    <property type="entry name" value="crotonase-like"/>
    <property type="match status" value="1"/>
</dbReference>
<dbReference type="Proteomes" id="UP001139451">
    <property type="component" value="Unassembled WGS sequence"/>
</dbReference>
<dbReference type="Gene3D" id="3.90.226.10">
    <property type="entry name" value="2-enoyl-CoA Hydratase, Chain A, domain 1"/>
    <property type="match status" value="1"/>
</dbReference>
<evidence type="ECO:0000256" key="1">
    <source>
        <dbReference type="ARBA" id="ARBA00005254"/>
    </source>
</evidence>
<dbReference type="PANTHER" id="PTHR43684">
    <property type="match status" value="1"/>
</dbReference>
<organism evidence="2 3">
    <name type="scientific">Sphingomonas tagetis</name>
    <dbReference type="NCBI Taxonomy" id="2949092"/>
    <lineage>
        <taxon>Bacteria</taxon>
        <taxon>Pseudomonadati</taxon>
        <taxon>Pseudomonadota</taxon>
        <taxon>Alphaproteobacteria</taxon>
        <taxon>Sphingomonadales</taxon>
        <taxon>Sphingomonadaceae</taxon>
        <taxon>Sphingomonas</taxon>
    </lineage>
</organism>
<evidence type="ECO:0000313" key="2">
    <source>
        <dbReference type="EMBL" id="MCP3731417.1"/>
    </source>
</evidence>
<evidence type="ECO:0000313" key="3">
    <source>
        <dbReference type="Proteomes" id="UP001139451"/>
    </source>
</evidence>
<comment type="caution">
    <text evidence="2">The sequence shown here is derived from an EMBL/GenBank/DDBJ whole genome shotgun (WGS) entry which is preliminary data.</text>
</comment>
<dbReference type="AlphaFoldDB" id="A0A9X2HJU9"/>
<reference evidence="2" key="1">
    <citation type="submission" date="2022-05" db="EMBL/GenBank/DDBJ databases">
        <title>Sphingomonas sp. strain MG17 Genome sequencing and assembly.</title>
        <authorList>
            <person name="Kim I."/>
        </authorList>
    </citation>
    <scope>NUCLEOTIDE SEQUENCE</scope>
    <source>
        <strain evidence="2">MG17</strain>
    </source>
</reference>
<proteinExistence type="inferred from homology"/>
<dbReference type="Pfam" id="PF00378">
    <property type="entry name" value="ECH_1"/>
    <property type="match status" value="1"/>
</dbReference>
<dbReference type="RefSeq" id="WP_254294023.1">
    <property type="nucleotide sequence ID" value="NZ_JAMLDX010000010.1"/>
</dbReference>
<dbReference type="InterPro" id="IPR051053">
    <property type="entry name" value="ECH/Chromodomain_protein"/>
</dbReference>
<protein>
    <submittedName>
        <fullName evidence="2">Crotonase/enoyl-CoA hydratase family protein</fullName>
    </submittedName>
</protein>
<dbReference type="InterPro" id="IPR029045">
    <property type="entry name" value="ClpP/crotonase-like_dom_sf"/>
</dbReference>
<sequence length="294" mass="31905">MAYNTIRYDVASGVATITLSRPAKLNAYNAEMMRELIHAFDAVDGDDDVRVAIVTGDGKAFCAGADISEGVDGFKVGSSNELPLPDGRIDYGSDTIRDGGGRMTLRIFEMKKPIIGAVNGPAIGIGATMLLPMDIRLASDTARFGFVFARRGIVPEGASSYFLPRIVGIGRALEWCCTGRIFDAQEALNGGLISRLYPGEQLLAAAHSLAREIADNTAPVSVALTRQMLWRGLGMTHPMEAHRIESRGVFSRSGSADGVEGVASFLEKRAAHFPDLVTRDMPDYFPWWEDEPYR</sequence>
<dbReference type="GO" id="GO:0003824">
    <property type="term" value="F:catalytic activity"/>
    <property type="evidence" value="ECO:0007669"/>
    <property type="project" value="UniProtKB-ARBA"/>
</dbReference>
<name>A0A9X2HJU9_9SPHN</name>
<dbReference type="EMBL" id="JAMLDX010000010">
    <property type="protein sequence ID" value="MCP3731417.1"/>
    <property type="molecule type" value="Genomic_DNA"/>
</dbReference>
<accession>A0A9X2HJU9</accession>